<proteinExistence type="predicted"/>
<evidence type="ECO:0000256" key="1">
    <source>
        <dbReference type="SAM" id="MobiDB-lite"/>
    </source>
</evidence>
<dbReference type="EMBL" id="JANYMP010000013">
    <property type="protein sequence ID" value="MCS7480260.1"/>
    <property type="molecule type" value="Genomic_DNA"/>
</dbReference>
<feature type="region of interest" description="Disordered" evidence="1">
    <location>
        <begin position="22"/>
        <end position="63"/>
    </location>
</feature>
<dbReference type="RefSeq" id="WP_259625757.1">
    <property type="nucleotide sequence ID" value="NZ_JANYMP010000013.1"/>
</dbReference>
<comment type="caution">
    <text evidence="3">The sequence shown here is derived from an EMBL/GenBank/DDBJ whole genome shotgun (WGS) entry which is preliminary data.</text>
</comment>
<evidence type="ECO:0008006" key="5">
    <source>
        <dbReference type="Google" id="ProtNLM"/>
    </source>
</evidence>
<evidence type="ECO:0000313" key="3">
    <source>
        <dbReference type="EMBL" id="MCS7480260.1"/>
    </source>
</evidence>
<name>A0A9X2VPF9_9PSEU</name>
<sequence>MLDRKALPALALGALTLVAACGTAPRPASSPPPPTTVDSGTTAAVVQPPPEGSPESKAEADSVTTENMVADCMKALGFTYVPRPLKFGRAAGNLAGMDPALVPYEDLRKYRAKYGFGHFARDVYPDDLNVSLPPPTPNPNTAIRDALDEAGKKAYDEALDGGARGAKDDGSFDPAKSAASCSGKASARVYGEAPPADPAKEAAAAQAQQEFQTDPQLLEAAQGYATCLRGQGYEVTAVKPGAIERTVEQIATKLHDEARGANLQQGLDREIEMALEDLECGRAYEVVAKPKVEKVLAEGGVG</sequence>
<organism evidence="3 4">
    <name type="scientific">Umezawaea endophytica</name>
    <dbReference type="NCBI Taxonomy" id="1654476"/>
    <lineage>
        <taxon>Bacteria</taxon>
        <taxon>Bacillati</taxon>
        <taxon>Actinomycetota</taxon>
        <taxon>Actinomycetes</taxon>
        <taxon>Pseudonocardiales</taxon>
        <taxon>Pseudonocardiaceae</taxon>
        <taxon>Umezawaea</taxon>
    </lineage>
</organism>
<evidence type="ECO:0000256" key="2">
    <source>
        <dbReference type="SAM" id="SignalP"/>
    </source>
</evidence>
<dbReference type="AlphaFoldDB" id="A0A9X2VPF9"/>
<feature type="chain" id="PRO_5040784680" description="Lipoprotein" evidence="2">
    <location>
        <begin position="20"/>
        <end position="302"/>
    </location>
</feature>
<accession>A0A9X2VPF9</accession>
<gene>
    <name evidence="3" type="ORF">NZH93_25680</name>
</gene>
<feature type="compositionally biased region" description="Low complexity" evidence="1">
    <location>
        <begin position="201"/>
        <end position="210"/>
    </location>
</feature>
<dbReference type="Proteomes" id="UP001141259">
    <property type="component" value="Unassembled WGS sequence"/>
</dbReference>
<evidence type="ECO:0000313" key="4">
    <source>
        <dbReference type="Proteomes" id="UP001141259"/>
    </source>
</evidence>
<reference evidence="3" key="1">
    <citation type="submission" date="2022-08" db="EMBL/GenBank/DDBJ databases">
        <authorList>
            <person name="Tistechok S."/>
            <person name="Samborskyy M."/>
            <person name="Roman I."/>
        </authorList>
    </citation>
    <scope>NUCLEOTIDE SEQUENCE</scope>
    <source>
        <strain evidence="3">DSM 103496</strain>
    </source>
</reference>
<feature type="region of interest" description="Disordered" evidence="1">
    <location>
        <begin position="188"/>
        <end position="210"/>
    </location>
</feature>
<protein>
    <recommendedName>
        <fullName evidence="5">Lipoprotein</fullName>
    </recommendedName>
</protein>
<keyword evidence="4" id="KW-1185">Reference proteome</keyword>
<feature type="signal peptide" evidence="2">
    <location>
        <begin position="1"/>
        <end position="19"/>
    </location>
</feature>
<dbReference type="PROSITE" id="PS51257">
    <property type="entry name" value="PROKAR_LIPOPROTEIN"/>
    <property type="match status" value="1"/>
</dbReference>
<keyword evidence="2" id="KW-0732">Signal</keyword>